<accession>A0AAW1S9S4</accession>
<keyword evidence="8" id="KW-0735">Signal-anchor</keyword>
<organism evidence="16 17">
    <name type="scientific">Apatococcus lobatus</name>
    <dbReference type="NCBI Taxonomy" id="904363"/>
    <lineage>
        <taxon>Eukaryota</taxon>
        <taxon>Viridiplantae</taxon>
        <taxon>Chlorophyta</taxon>
        <taxon>core chlorophytes</taxon>
        <taxon>Trebouxiophyceae</taxon>
        <taxon>Chlorellales</taxon>
        <taxon>Chlorellaceae</taxon>
        <taxon>Apatococcus</taxon>
    </lineage>
</organism>
<evidence type="ECO:0000256" key="12">
    <source>
        <dbReference type="ARBA" id="ARBA00023136"/>
    </source>
</evidence>
<keyword evidence="6" id="KW-0479">Metal-binding</keyword>
<dbReference type="GO" id="GO:0005506">
    <property type="term" value="F:iron ion binding"/>
    <property type="evidence" value="ECO:0007669"/>
    <property type="project" value="InterPro"/>
</dbReference>
<dbReference type="AlphaFoldDB" id="A0AAW1S9S4"/>
<evidence type="ECO:0000256" key="10">
    <source>
        <dbReference type="ARBA" id="ARBA00023002"/>
    </source>
</evidence>
<dbReference type="PANTHER" id="PTHR10869:SF238">
    <property type="entry name" value="PROLYL 4-HYDROXYLASE 6-RELATED"/>
    <property type="match status" value="1"/>
</dbReference>
<evidence type="ECO:0000256" key="7">
    <source>
        <dbReference type="ARBA" id="ARBA00022964"/>
    </source>
</evidence>
<dbReference type="InterPro" id="IPR006620">
    <property type="entry name" value="Pro_4_hyd_alph"/>
</dbReference>
<sequence>MACFQRQGLCSAWRYLPLGSLLLSLSLAAYLALASPSGLHRRLQAEQLVPQAPAMGGSPSVTSSDQRDPALRPWVEPISWQPRAFVYHHFLSDAECDHIVALAKPQMRRSTVVGDNGGSVTDSIRTSYGTFLRRFSDPVLTKVEHRLARWTHLNITYQEDMQILRYAKGQKYGAHYDSLADQSPRIATVLMYLGNGTLDGGETAFPVGSSWLHPSLAGKFGPFSPCAEQHLAVKPRKGMALLFYSLKPTGESDYSSMHTGCPVIEGIKWTATKWIHTGPFHEEWINSPESADPKRDPEVCMDYEDRCSGWAKSGECKKNPAFMVGDNFSLGACRKACQQCTICKPLSDIKCRSQNREQAGFLPILD</sequence>
<dbReference type="SMART" id="SM00702">
    <property type="entry name" value="P4Hc"/>
    <property type="match status" value="1"/>
</dbReference>
<dbReference type="PANTHER" id="PTHR10869">
    <property type="entry name" value="PROLYL 4-HYDROXYLASE ALPHA SUBUNIT"/>
    <property type="match status" value="1"/>
</dbReference>
<reference evidence="16 17" key="1">
    <citation type="journal article" date="2024" name="Nat. Commun.">
        <title>Phylogenomics reveals the evolutionary origins of lichenization in chlorophyte algae.</title>
        <authorList>
            <person name="Puginier C."/>
            <person name="Libourel C."/>
            <person name="Otte J."/>
            <person name="Skaloud P."/>
            <person name="Haon M."/>
            <person name="Grisel S."/>
            <person name="Petersen M."/>
            <person name="Berrin J.G."/>
            <person name="Delaux P.M."/>
            <person name="Dal Grande F."/>
            <person name="Keller J."/>
        </authorList>
    </citation>
    <scope>NUCLEOTIDE SEQUENCE [LARGE SCALE GENOMIC DNA]</scope>
    <source>
        <strain evidence="16 17">SAG 2145</strain>
    </source>
</reference>
<dbReference type="EMBL" id="JALJOS010000002">
    <property type="protein sequence ID" value="KAK9842984.1"/>
    <property type="molecule type" value="Genomic_DNA"/>
</dbReference>
<comment type="subcellular location">
    <subcellularLocation>
        <location evidence="2">Endoplasmic reticulum membrane</location>
        <topology evidence="2">Single-pass type II membrane protein</topology>
    </subcellularLocation>
</comment>
<keyword evidence="17" id="KW-1185">Reference proteome</keyword>
<evidence type="ECO:0000256" key="2">
    <source>
        <dbReference type="ARBA" id="ARBA00004648"/>
    </source>
</evidence>
<evidence type="ECO:0000256" key="6">
    <source>
        <dbReference type="ARBA" id="ARBA00022723"/>
    </source>
</evidence>
<proteinExistence type="inferred from homology"/>
<comment type="similarity">
    <text evidence="3">Belongs to the P4HA family.</text>
</comment>
<dbReference type="Gene3D" id="2.60.120.620">
    <property type="entry name" value="q2cbj1_9rhob like domain"/>
    <property type="match status" value="1"/>
</dbReference>
<name>A0AAW1S9S4_9CHLO</name>
<evidence type="ECO:0000256" key="1">
    <source>
        <dbReference type="ARBA" id="ARBA00001961"/>
    </source>
</evidence>
<evidence type="ECO:0000256" key="13">
    <source>
        <dbReference type="ARBA" id="ARBA00023180"/>
    </source>
</evidence>
<keyword evidence="5" id="KW-0812">Transmembrane</keyword>
<feature type="domain" description="Fe2OG dioxygenase" evidence="15">
    <location>
        <begin position="157"/>
        <end position="277"/>
    </location>
</feature>
<comment type="caution">
    <text evidence="16">The sequence shown here is derived from an EMBL/GenBank/DDBJ whole genome shotgun (WGS) entry which is preliminary data.</text>
</comment>
<dbReference type="InterPro" id="IPR045054">
    <property type="entry name" value="P4HA-like"/>
</dbReference>
<evidence type="ECO:0000256" key="5">
    <source>
        <dbReference type="ARBA" id="ARBA00022692"/>
    </source>
</evidence>
<comment type="catalytic activity">
    <reaction evidence="14">
        <text>L-prolyl-[collagen] + 2-oxoglutarate + O2 = trans-4-hydroxy-L-prolyl-[collagen] + succinate + CO2</text>
        <dbReference type="Rhea" id="RHEA:18945"/>
        <dbReference type="Rhea" id="RHEA-COMP:11676"/>
        <dbReference type="Rhea" id="RHEA-COMP:11680"/>
        <dbReference type="ChEBI" id="CHEBI:15379"/>
        <dbReference type="ChEBI" id="CHEBI:16526"/>
        <dbReference type="ChEBI" id="CHEBI:16810"/>
        <dbReference type="ChEBI" id="CHEBI:30031"/>
        <dbReference type="ChEBI" id="CHEBI:50342"/>
        <dbReference type="ChEBI" id="CHEBI:61965"/>
        <dbReference type="EC" id="1.14.11.2"/>
    </reaction>
</comment>
<comment type="cofactor">
    <cofactor evidence="1">
        <name>L-ascorbate</name>
        <dbReference type="ChEBI" id="CHEBI:38290"/>
    </cofactor>
</comment>
<dbReference type="GO" id="GO:0004656">
    <property type="term" value="F:procollagen-proline 4-dioxygenase activity"/>
    <property type="evidence" value="ECO:0007669"/>
    <property type="project" value="UniProtKB-EC"/>
</dbReference>
<protein>
    <recommendedName>
        <fullName evidence="4">procollagen-proline 4-dioxygenase</fullName>
        <ecNumber evidence="4">1.14.11.2</ecNumber>
    </recommendedName>
</protein>
<evidence type="ECO:0000313" key="16">
    <source>
        <dbReference type="EMBL" id="KAK9842984.1"/>
    </source>
</evidence>
<dbReference type="EC" id="1.14.11.2" evidence="4"/>
<keyword evidence="9" id="KW-1133">Transmembrane helix</keyword>
<evidence type="ECO:0000256" key="3">
    <source>
        <dbReference type="ARBA" id="ARBA00006511"/>
    </source>
</evidence>
<keyword evidence="13" id="KW-0325">Glycoprotein</keyword>
<evidence type="ECO:0000256" key="8">
    <source>
        <dbReference type="ARBA" id="ARBA00022968"/>
    </source>
</evidence>
<keyword evidence="12" id="KW-0472">Membrane</keyword>
<keyword evidence="7" id="KW-0223">Dioxygenase</keyword>
<dbReference type="GO" id="GO:0031418">
    <property type="term" value="F:L-ascorbic acid binding"/>
    <property type="evidence" value="ECO:0007669"/>
    <property type="project" value="InterPro"/>
</dbReference>
<evidence type="ECO:0000256" key="14">
    <source>
        <dbReference type="ARBA" id="ARBA00049169"/>
    </source>
</evidence>
<evidence type="ECO:0000256" key="11">
    <source>
        <dbReference type="ARBA" id="ARBA00023004"/>
    </source>
</evidence>
<evidence type="ECO:0000313" key="17">
    <source>
        <dbReference type="Proteomes" id="UP001438707"/>
    </source>
</evidence>
<dbReference type="InterPro" id="IPR005123">
    <property type="entry name" value="Oxoglu/Fe-dep_dioxygenase_dom"/>
</dbReference>
<evidence type="ECO:0000256" key="4">
    <source>
        <dbReference type="ARBA" id="ARBA00012269"/>
    </source>
</evidence>
<keyword evidence="10" id="KW-0560">Oxidoreductase</keyword>
<evidence type="ECO:0000256" key="9">
    <source>
        <dbReference type="ARBA" id="ARBA00022989"/>
    </source>
</evidence>
<keyword evidence="11" id="KW-0408">Iron</keyword>
<dbReference type="InterPro" id="IPR044862">
    <property type="entry name" value="Pro_4_hyd_alph_FE2OG_OXY"/>
</dbReference>
<evidence type="ECO:0000259" key="15">
    <source>
        <dbReference type="PROSITE" id="PS51471"/>
    </source>
</evidence>
<dbReference type="Pfam" id="PF13640">
    <property type="entry name" value="2OG-FeII_Oxy_3"/>
    <property type="match status" value="1"/>
</dbReference>
<dbReference type="GO" id="GO:0005789">
    <property type="term" value="C:endoplasmic reticulum membrane"/>
    <property type="evidence" value="ECO:0007669"/>
    <property type="project" value="UniProtKB-SubCell"/>
</dbReference>
<dbReference type="FunFam" id="2.60.120.620:FF:000002">
    <property type="entry name" value="Prolyl 4-hydroxylase 4"/>
    <property type="match status" value="1"/>
</dbReference>
<dbReference type="Proteomes" id="UP001438707">
    <property type="component" value="Unassembled WGS sequence"/>
</dbReference>
<dbReference type="PROSITE" id="PS51471">
    <property type="entry name" value="FE2OG_OXY"/>
    <property type="match status" value="1"/>
</dbReference>
<gene>
    <name evidence="16" type="ORF">WJX74_005333</name>
</gene>